<dbReference type="SUPFAM" id="SSF55909">
    <property type="entry name" value="Pentein"/>
    <property type="match status" value="1"/>
</dbReference>
<dbReference type="Gene3D" id="3.75.10.10">
    <property type="entry name" value="L-arginine/glycine Amidinotransferase, Chain A"/>
    <property type="match status" value="1"/>
</dbReference>
<reference evidence="3" key="1">
    <citation type="journal article" date="2019" name="Int. J. Syst. Evol. Microbiol.">
        <title>The Global Catalogue of Microorganisms (GCM) 10K type strain sequencing project: providing services to taxonomists for standard genome sequencing and annotation.</title>
        <authorList>
            <consortium name="The Broad Institute Genomics Platform"/>
            <consortium name="The Broad Institute Genome Sequencing Center for Infectious Disease"/>
            <person name="Wu L."/>
            <person name="Ma J."/>
        </authorList>
    </citation>
    <scope>NUCLEOTIDE SEQUENCE [LARGE SCALE GENOMIC DNA]</scope>
    <source>
        <strain evidence="3">JCM 14736</strain>
    </source>
</reference>
<gene>
    <name evidence="2" type="ORF">GCM10009768_12100</name>
</gene>
<name>A0ABP4XMB9_9MICO</name>
<keyword evidence="1" id="KW-0378">Hydrolase</keyword>
<protein>
    <submittedName>
        <fullName evidence="2">Agmatine deiminase family protein</fullName>
    </submittedName>
</protein>
<dbReference type="Proteomes" id="UP001500851">
    <property type="component" value="Unassembled WGS sequence"/>
</dbReference>
<accession>A0ABP4XMB9</accession>
<dbReference type="PANTHER" id="PTHR31377">
    <property type="entry name" value="AGMATINE DEIMINASE-RELATED"/>
    <property type="match status" value="1"/>
</dbReference>
<evidence type="ECO:0000313" key="3">
    <source>
        <dbReference type="Proteomes" id="UP001500851"/>
    </source>
</evidence>
<evidence type="ECO:0000256" key="1">
    <source>
        <dbReference type="ARBA" id="ARBA00022801"/>
    </source>
</evidence>
<dbReference type="RefSeq" id="WP_046456562.1">
    <property type="nucleotide sequence ID" value="NZ_BAAAOB010000001.1"/>
</dbReference>
<sequence length="341" mass="37298">MSAWRMPIEGHEQDRLWLAWPTTGYTLGDTEAEAEEARTTWSAVANAASEFQPVTVVVNPGDEAVARRYLSGQIELLTAPLNDAWMRDIGPSFVLGENGRLGAVNYVFNGWGGQSWAQWDKDQHIGRIVAEAAGAELIDSEMTNEGGGIQVDGTGRVVLTETVQLDPGRNPGWSKAQVEAELNRTIGTESALWLPRGLHRDHDTFGTRGHSDILAVFPNPEVLLMHRQDAESHPDHVIARENRAVAERWNTETSAGLEILDLPAPEALRDEEGFVDYSYINHVVINGAVLACAFADPADDRAQGILREAYPGREIIGIDARPLFARGGGIHCITQQQPKVG</sequence>
<dbReference type="InterPro" id="IPR007466">
    <property type="entry name" value="Peptidyl-Arg-deiminase_porph"/>
</dbReference>
<dbReference type="EMBL" id="BAAAOB010000001">
    <property type="protein sequence ID" value="GAA1784825.1"/>
    <property type="molecule type" value="Genomic_DNA"/>
</dbReference>
<organism evidence="2 3">
    <name type="scientific">Leucobacter iarius</name>
    <dbReference type="NCBI Taxonomy" id="333963"/>
    <lineage>
        <taxon>Bacteria</taxon>
        <taxon>Bacillati</taxon>
        <taxon>Actinomycetota</taxon>
        <taxon>Actinomycetes</taxon>
        <taxon>Micrococcales</taxon>
        <taxon>Microbacteriaceae</taxon>
        <taxon>Leucobacter</taxon>
    </lineage>
</organism>
<proteinExistence type="predicted"/>
<comment type="caution">
    <text evidence="2">The sequence shown here is derived from an EMBL/GenBank/DDBJ whole genome shotgun (WGS) entry which is preliminary data.</text>
</comment>
<evidence type="ECO:0000313" key="2">
    <source>
        <dbReference type="EMBL" id="GAA1784825.1"/>
    </source>
</evidence>
<dbReference type="Pfam" id="PF04371">
    <property type="entry name" value="PAD_porph"/>
    <property type="match status" value="1"/>
</dbReference>
<keyword evidence="3" id="KW-1185">Reference proteome</keyword>
<dbReference type="PANTHER" id="PTHR31377:SF0">
    <property type="entry name" value="AGMATINE DEIMINASE-RELATED"/>
    <property type="match status" value="1"/>
</dbReference>